<evidence type="ECO:0000256" key="11">
    <source>
        <dbReference type="RuleBase" id="RU364020"/>
    </source>
</evidence>
<evidence type="ECO:0000256" key="3">
    <source>
        <dbReference type="ARBA" id="ARBA00022679"/>
    </source>
</evidence>
<name>A0A803Y937_MELGA</name>
<dbReference type="AlphaFoldDB" id="A0A803Y937"/>
<dbReference type="GO" id="GO:0000139">
    <property type="term" value="C:Golgi membrane"/>
    <property type="evidence" value="ECO:0007669"/>
    <property type="project" value="UniProtKB-SubCell"/>
</dbReference>
<dbReference type="PANTHER" id="PTHR12137">
    <property type="entry name" value="CARBOHYDRATE SULFOTRANSFERASE"/>
    <property type="match status" value="1"/>
</dbReference>
<reference evidence="12" key="3">
    <citation type="submission" date="2025-09" db="UniProtKB">
        <authorList>
            <consortium name="Ensembl"/>
        </authorList>
    </citation>
    <scope>IDENTIFICATION</scope>
</reference>
<evidence type="ECO:0000256" key="9">
    <source>
        <dbReference type="ARBA" id="ARBA00023180"/>
    </source>
</evidence>
<dbReference type="GeneID" id="104909553"/>
<dbReference type="GO" id="GO:0016051">
    <property type="term" value="P:carbohydrate biosynthetic process"/>
    <property type="evidence" value="ECO:0007669"/>
    <property type="project" value="InterPro"/>
</dbReference>
<proteinExistence type="inferred from homology"/>
<dbReference type="InterPro" id="IPR005331">
    <property type="entry name" value="Sulfotransferase"/>
</dbReference>
<dbReference type="GeneTree" id="ENSGT00960000189414"/>
<dbReference type="PANTHER" id="PTHR12137:SF64">
    <property type="entry name" value="CARBOHYDRATE SULFOTRANSFERASE"/>
    <property type="match status" value="1"/>
</dbReference>
<evidence type="ECO:0000256" key="8">
    <source>
        <dbReference type="ARBA" id="ARBA00023136"/>
    </source>
</evidence>
<evidence type="ECO:0000256" key="1">
    <source>
        <dbReference type="ARBA" id="ARBA00004323"/>
    </source>
</evidence>
<evidence type="ECO:0000256" key="4">
    <source>
        <dbReference type="ARBA" id="ARBA00022692"/>
    </source>
</evidence>
<keyword evidence="13" id="KW-1185">Reference proteome</keyword>
<keyword evidence="7 11" id="KW-0333">Golgi apparatus</keyword>
<dbReference type="GO" id="GO:0050655">
    <property type="term" value="P:dermatan sulfate proteoglycan metabolic process"/>
    <property type="evidence" value="ECO:0007669"/>
    <property type="project" value="TreeGrafter"/>
</dbReference>
<organism evidence="12 13">
    <name type="scientific">Meleagris gallopavo</name>
    <name type="common">Wild turkey</name>
    <dbReference type="NCBI Taxonomy" id="9103"/>
    <lineage>
        <taxon>Eukaryota</taxon>
        <taxon>Metazoa</taxon>
        <taxon>Chordata</taxon>
        <taxon>Craniata</taxon>
        <taxon>Vertebrata</taxon>
        <taxon>Euteleostomi</taxon>
        <taxon>Archelosauria</taxon>
        <taxon>Archosauria</taxon>
        <taxon>Dinosauria</taxon>
        <taxon>Saurischia</taxon>
        <taxon>Theropoda</taxon>
        <taxon>Coelurosauria</taxon>
        <taxon>Aves</taxon>
        <taxon>Neognathae</taxon>
        <taxon>Galloanserae</taxon>
        <taxon>Galliformes</taxon>
        <taxon>Phasianidae</taxon>
        <taxon>Meleagridinae</taxon>
        <taxon>Meleagris</taxon>
    </lineage>
</organism>
<keyword evidence="10 11" id="KW-0119">Carbohydrate metabolism</keyword>
<keyword evidence="9 11" id="KW-0325">Glycoprotein</keyword>
<accession>A0A803Y937</accession>
<dbReference type="RefSeq" id="XP_031408205.1">
    <property type="nucleotide sequence ID" value="XM_031552345.1"/>
</dbReference>
<evidence type="ECO:0000256" key="2">
    <source>
        <dbReference type="ARBA" id="ARBA00006339"/>
    </source>
</evidence>
<evidence type="ECO:0000256" key="7">
    <source>
        <dbReference type="ARBA" id="ARBA00023034"/>
    </source>
</evidence>
<sequence length="298" mass="34210">MRFLLRIVIVATLGIIILVTWRLLWTPGDDLAPKAEEDFTLTLDTFLHVQQLRKKSLRAFCSQSGKATMLQTSREERAHLLSRVRVSTKLNFLYCQVPATGVEGWQQLLEELEEKENGTLPAPLPYTQQHTLQTELSKLNLSTIEAVIGSYTKVLFVRDPFQRLVAAYLQSTHSSSSFSSFVQEALDMGLQKAGTAWKPLVSLCLPCLIQYDYVLMFGFLRQELGHLLQRTRLKANTHLPELTDQHVLWTYSWLSKKLLSELSLQQKQQLAHFYRWDLSAFPFSRSLLSDHLGTPESW</sequence>
<comment type="subcellular location">
    <subcellularLocation>
        <location evidence="1 11">Golgi apparatus membrane</location>
        <topology evidence="1 11">Single-pass type II membrane protein</topology>
    </subcellularLocation>
</comment>
<keyword evidence="6 11" id="KW-1133">Transmembrane helix</keyword>
<evidence type="ECO:0000313" key="12">
    <source>
        <dbReference type="Ensembl" id="ENSMGAP00000028284.1"/>
    </source>
</evidence>
<dbReference type="EC" id="2.8.2.-" evidence="11"/>
<keyword evidence="8 11" id="KW-0472">Membrane</keyword>
<feature type="transmembrane region" description="Helical" evidence="11">
    <location>
        <begin position="7"/>
        <end position="25"/>
    </location>
</feature>
<keyword evidence="4 11" id="KW-0812">Transmembrane</keyword>
<evidence type="ECO:0000313" key="13">
    <source>
        <dbReference type="Proteomes" id="UP000001645"/>
    </source>
</evidence>
<dbReference type="KEGG" id="mgp:104909553"/>
<evidence type="ECO:0000256" key="5">
    <source>
        <dbReference type="ARBA" id="ARBA00022968"/>
    </source>
</evidence>
<comment type="similarity">
    <text evidence="2 11">Belongs to the sulfotransferase 2 family.</text>
</comment>
<dbReference type="GO" id="GO:0008146">
    <property type="term" value="F:sulfotransferase activity"/>
    <property type="evidence" value="ECO:0007669"/>
    <property type="project" value="InterPro"/>
</dbReference>
<gene>
    <name evidence="12" type="primary">LOC104909553</name>
</gene>
<dbReference type="Ensembl" id="ENSMGAT00000024962.1">
    <property type="protein sequence ID" value="ENSMGAP00000028284.1"/>
    <property type="gene ID" value="ENSMGAG00000021573.1"/>
</dbReference>
<keyword evidence="3 11" id="KW-0808">Transferase</keyword>
<dbReference type="Pfam" id="PF03567">
    <property type="entry name" value="Sulfotransfer_2"/>
    <property type="match status" value="1"/>
</dbReference>
<dbReference type="InterPro" id="IPR018011">
    <property type="entry name" value="Carb_sulfotrans_8-10"/>
</dbReference>
<protein>
    <recommendedName>
        <fullName evidence="11">Carbohydrate sulfotransferase</fullName>
        <ecNumber evidence="11">2.8.2.-</ecNumber>
    </recommendedName>
</protein>
<reference evidence="12 13" key="1">
    <citation type="journal article" date="2010" name="PLoS Biol.">
        <title>Multi-platform next-generation sequencing of the domestic turkey (Meleagris gallopavo): genome assembly and analysis.</title>
        <authorList>
            <person name="Dalloul R.A."/>
            <person name="Long J.A."/>
            <person name="Zimin A.V."/>
            <person name="Aslam L."/>
            <person name="Beal K."/>
            <person name="Blomberg L.A."/>
            <person name="Bouffard P."/>
            <person name="Burt D.W."/>
            <person name="Crasta O."/>
            <person name="Crooijmans R.P."/>
            <person name="Cooper K."/>
            <person name="Coulombe R.A."/>
            <person name="De S."/>
            <person name="Delany M.E."/>
            <person name="Dodgson J.B."/>
            <person name="Dong J.J."/>
            <person name="Evans C."/>
            <person name="Frederickson K.M."/>
            <person name="Flicek P."/>
            <person name="Florea L."/>
            <person name="Folkerts O."/>
            <person name="Groenen M.A."/>
            <person name="Harkins T.T."/>
            <person name="Herrero J."/>
            <person name="Hoffmann S."/>
            <person name="Megens H.J."/>
            <person name="Jiang A."/>
            <person name="de Jong P."/>
            <person name="Kaiser P."/>
            <person name="Kim H."/>
            <person name="Kim K.W."/>
            <person name="Kim S."/>
            <person name="Langenberger D."/>
            <person name="Lee M.K."/>
            <person name="Lee T."/>
            <person name="Mane S."/>
            <person name="Marcais G."/>
            <person name="Marz M."/>
            <person name="McElroy A.P."/>
            <person name="Modise T."/>
            <person name="Nefedov M."/>
            <person name="Notredame C."/>
            <person name="Paton I.R."/>
            <person name="Payne W.S."/>
            <person name="Pertea G."/>
            <person name="Prickett D."/>
            <person name="Puiu D."/>
            <person name="Qioa D."/>
            <person name="Raineri E."/>
            <person name="Ruffier M."/>
            <person name="Salzberg S.L."/>
            <person name="Schatz M.C."/>
            <person name="Scheuring C."/>
            <person name="Schmidt C.J."/>
            <person name="Schroeder S."/>
            <person name="Searle S.M."/>
            <person name="Smith E.J."/>
            <person name="Smith J."/>
            <person name="Sonstegard T.S."/>
            <person name="Stadler P.F."/>
            <person name="Tafer H."/>
            <person name="Tu Z.J."/>
            <person name="Van Tassell C.P."/>
            <person name="Vilella A.J."/>
            <person name="Williams K.P."/>
            <person name="Yorke J.A."/>
            <person name="Zhang L."/>
            <person name="Zhang H.B."/>
            <person name="Zhang X."/>
            <person name="Zhang Y."/>
            <person name="Reed K.M."/>
        </authorList>
    </citation>
    <scope>NUCLEOTIDE SEQUENCE [LARGE SCALE GENOMIC DNA]</scope>
</reference>
<dbReference type="Proteomes" id="UP000001645">
    <property type="component" value="Chromosome 2"/>
</dbReference>
<dbReference type="InParanoid" id="A0A803Y937"/>
<keyword evidence="5 11" id="KW-0735">Signal-anchor</keyword>
<evidence type="ECO:0000256" key="10">
    <source>
        <dbReference type="ARBA" id="ARBA00023277"/>
    </source>
</evidence>
<evidence type="ECO:0000256" key="6">
    <source>
        <dbReference type="ARBA" id="ARBA00022989"/>
    </source>
</evidence>
<reference evidence="12" key="2">
    <citation type="submission" date="2025-08" db="UniProtKB">
        <authorList>
            <consortium name="Ensembl"/>
        </authorList>
    </citation>
    <scope>IDENTIFICATION</scope>
</reference>